<sequence>MTDSHPSSIDLKAKKQVVVLFVVPDKLVHEFKEQDIVNNGEIVTGGIWPTRVSQWVMGLGDEVWDAKTVSFPEEELKEDALLIGKKDEVRHSTKPQITIGDNLGTIPDSLTFSHHLF</sequence>
<accession>A0A9P7GMC6</accession>
<protein>
    <submittedName>
        <fullName evidence="1">Uncharacterized protein</fullName>
    </submittedName>
</protein>
<evidence type="ECO:0000313" key="2">
    <source>
        <dbReference type="Proteomes" id="UP000717328"/>
    </source>
</evidence>
<keyword evidence="2" id="KW-1185">Reference proteome</keyword>
<dbReference type="AlphaFoldDB" id="A0A9P7GMC6"/>
<gene>
    <name evidence="1" type="ORF">H0H81_006877</name>
</gene>
<dbReference type="EMBL" id="JABCKI010000180">
    <property type="protein sequence ID" value="KAG5651935.1"/>
    <property type="molecule type" value="Genomic_DNA"/>
</dbReference>
<reference evidence="1" key="2">
    <citation type="submission" date="2021-10" db="EMBL/GenBank/DDBJ databases">
        <title>Phylogenomics reveals ancestral predisposition of the termite-cultivated fungus Termitomyces towards a domesticated lifestyle.</title>
        <authorList>
            <person name="Auxier B."/>
            <person name="Grum-Grzhimaylo A."/>
            <person name="Cardenas M.E."/>
            <person name="Lodge J.D."/>
            <person name="Laessoe T."/>
            <person name="Pedersen O."/>
            <person name="Smith M.E."/>
            <person name="Kuyper T.W."/>
            <person name="Franco-Molano E.A."/>
            <person name="Baroni T.J."/>
            <person name="Aanen D.K."/>
        </authorList>
    </citation>
    <scope>NUCLEOTIDE SEQUENCE</scope>
    <source>
        <strain evidence="1">D49</strain>
    </source>
</reference>
<organism evidence="1 2">
    <name type="scientific">Sphagnurus paluster</name>
    <dbReference type="NCBI Taxonomy" id="117069"/>
    <lineage>
        <taxon>Eukaryota</taxon>
        <taxon>Fungi</taxon>
        <taxon>Dikarya</taxon>
        <taxon>Basidiomycota</taxon>
        <taxon>Agaricomycotina</taxon>
        <taxon>Agaricomycetes</taxon>
        <taxon>Agaricomycetidae</taxon>
        <taxon>Agaricales</taxon>
        <taxon>Tricholomatineae</taxon>
        <taxon>Lyophyllaceae</taxon>
        <taxon>Sphagnurus</taxon>
    </lineage>
</organism>
<proteinExistence type="predicted"/>
<comment type="caution">
    <text evidence="1">The sequence shown here is derived from an EMBL/GenBank/DDBJ whole genome shotgun (WGS) entry which is preliminary data.</text>
</comment>
<reference evidence="1" key="1">
    <citation type="submission" date="2021-02" db="EMBL/GenBank/DDBJ databases">
        <authorList>
            <person name="Nieuwenhuis M."/>
            <person name="Van De Peppel L.J.J."/>
        </authorList>
    </citation>
    <scope>NUCLEOTIDE SEQUENCE</scope>
    <source>
        <strain evidence="1">D49</strain>
    </source>
</reference>
<name>A0A9P7GMC6_9AGAR</name>
<evidence type="ECO:0000313" key="1">
    <source>
        <dbReference type="EMBL" id="KAG5651935.1"/>
    </source>
</evidence>
<dbReference type="Proteomes" id="UP000717328">
    <property type="component" value="Unassembled WGS sequence"/>
</dbReference>